<reference evidence="1 2" key="1">
    <citation type="journal article" date="2016" name="Nat. Commun.">
        <title>Thousands of microbial genomes shed light on interconnected biogeochemical processes in an aquifer system.</title>
        <authorList>
            <person name="Anantharaman K."/>
            <person name="Brown C.T."/>
            <person name="Hug L.A."/>
            <person name="Sharon I."/>
            <person name="Castelle C.J."/>
            <person name="Probst A.J."/>
            <person name="Thomas B.C."/>
            <person name="Singh A."/>
            <person name="Wilkins M.J."/>
            <person name="Karaoz U."/>
            <person name="Brodie E.L."/>
            <person name="Williams K.H."/>
            <person name="Hubbard S.S."/>
            <person name="Banfield J.F."/>
        </authorList>
    </citation>
    <scope>NUCLEOTIDE SEQUENCE [LARGE SCALE GENOMIC DNA]</scope>
</reference>
<protein>
    <submittedName>
        <fullName evidence="1">Uncharacterized protein</fullName>
    </submittedName>
</protein>
<dbReference type="AlphaFoldDB" id="A0A1G2G4K8"/>
<dbReference type="EMBL" id="MHNN01000026">
    <property type="protein sequence ID" value="OGZ44880.1"/>
    <property type="molecule type" value="Genomic_DNA"/>
</dbReference>
<dbReference type="Proteomes" id="UP000176576">
    <property type="component" value="Unassembled WGS sequence"/>
</dbReference>
<comment type="caution">
    <text evidence="1">The sequence shown here is derived from an EMBL/GenBank/DDBJ whole genome shotgun (WGS) entry which is preliminary data.</text>
</comment>
<gene>
    <name evidence="1" type="ORF">A3J54_00450</name>
</gene>
<evidence type="ECO:0000313" key="1">
    <source>
        <dbReference type="EMBL" id="OGZ44880.1"/>
    </source>
</evidence>
<sequence>MPNFTGDWISEDSFEETLISLIKMADPGIFADKSPREITEGIIAELNFIGVYNKEEMSRLKEYLRCIVANPKHVLWELAYKH</sequence>
<evidence type="ECO:0000313" key="2">
    <source>
        <dbReference type="Proteomes" id="UP000176576"/>
    </source>
</evidence>
<proteinExistence type="predicted"/>
<accession>A0A1G2G4K8</accession>
<organism evidence="1 2">
    <name type="scientific">Candidatus Ryanbacteria bacterium RIFCSPHIGHO2_02_FULL_45_13b</name>
    <dbReference type="NCBI Taxonomy" id="1802117"/>
    <lineage>
        <taxon>Bacteria</taxon>
        <taxon>Candidatus Ryaniibacteriota</taxon>
    </lineage>
</organism>
<name>A0A1G2G4K8_9BACT</name>
<dbReference type="STRING" id="1802117.A3J54_00450"/>